<dbReference type="CDD" id="cd21471">
    <property type="entry name" value="CrtC-like"/>
    <property type="match status" value="1"/>
</dbReference>
<keyword evidence="2" id="KW-1185">Reference proteome</keyword>
<dbReference type="Proteomes" id="UP000067626">
    <property type="component" value="Chromosome"/>
</dbReference>
<dbReference type="SUPFAM" id="SSF159245">
    <property type="entry name" value="AttH-like"/>
    <property type="match status" value="1"/>
</dbReference>
<evidence type="ECO:0000313" key="2">
    <source>
        <dbReference type="Proteomes" id="UP000067626"/>
    </source>
</evidence>
<dbReference type="RefSeq" id="WP_050429702.1">
    <property type="nucleotide sequence ID" value="NZ_CP012159.1"/>
</dbReference>
<accession>A0A0K1E8V9</accession>
<dbReference type="AlphaFoldDB" id="A0A0K1E8V9"/>
<dbReference type="EMBL" id="CP012159">
    <property type="protein sequence ID" value="AKT37316.1"/>
    <property type="molecule type" value="Genomic_DNA"/>
</dbReference>
<evidence type="ECO:0000313" key="1">
    <source>
        <dbReference type="EMBL" id="AKT37316.1"/>
    </source>
</evidence>
<reference evidence="1 2" key="1">
    <citation type="submission" date="2015-07" db="EMBL/GenBank/DDBJ databases">
        <title>Genome analysis of myxobacterium Chondromyces crocatus Cm c5 reveals a high potential for natural compound synthesis and the genetic basis for the loss of fruiting body formation.</title>
        <authorList>
            <person name="Zaburannyi N."/>
            <person name="Bunk B."/>
            <person name="Maier J."/>
            <person name="Overmann J."/>
            <person name="Mueller R."/>
        </authorList>
    </citation>
    <scope>NUCLEOTIDE SEQUENCE [LARGE SCALE GENOMIC DNA]</scope>
    <source>
        <strain evidence="1 2">Cm c5</strain>
    </source>
</reference>
<organism evidence="1 2">
    <name type="scientific">Chondromyces crocatus</name>
    <dbReference type="NCBI Taxonomy" id="52"/>
    <lineage>
        <taxon>Bacteria</taxon>
        <taxon>Pseudomonadati</taxon>
        <taxon>Myxococcota</taxon>
        <taxon>Polyangia</taxon>
        <taxon>Polyangiales</taxon>
        <taxon>Polyangiaceae</taxon>
        <taxon>Chondromyces</taxon>
    </lineage>
</organism>
<dbReference type="OrthoDB" id="5491608at2"/>
<dbReference type="KEGG" id="ccro:CMC5_014480"/>
<protein>
    <submittedName>
        <fullName evidence="1">Hydroxyneurosporene synthase</fullName>
    </submittedName>
</protein>
<gene>
    <name evidence="1" type="ORF">CMC5_014480</name>
</gene>
<dbReference type="STRING" id="52.CMC5_014480"/>
<proteinExistence type="predicted"/>
<sequence>MSDDGRHALTLIALLGSVFSPYYAAARSRGLGMGEPLDHCAMNVALYGPRASHWALTERRRTAVTRSPSALQIGPSAMRWESDDLLVSFDETTSPFPSLLPTRLRGQVRLIPHSAPPAPVRLDAAGRHLWTPIAPIARAEVTLSHPELRFSGSAYLDANAGDEPLEDAFTGWSWARATTGEGHRHPHASAAHDEVAVSYQVERRDGSRLRIARTFDRRGDERELGAHALRPFGRTGWGLSRSIAVDPGTSPHLVRTLEDTPFYARSLASATLGGRQATVVHEQLSLERFQCSWVRFLIPFRMRRAT</sequence>
<dbReference type="PATRIC" id="fig|52.7.peg.1548"/>
<name>A0A0K1E8V9_CHOCO</name>